<gene>
    <name evidence="2" type="ORF">EI16_12165</name>
</gene>
<feature type="domain" description="NERD" evidence="1">
    <location>
        <begin position="11"/>
        <end position="147"/>
    </location>
</feature>
<dbReference type="InterPro" id="IPR011528">
    <property type="entry name" value="NERD"/>
</dbReference>
<evidence type="ECO:0000259" key="1">
    <source>
        <dbReference type="PROSITE" id="PS50965"/>
    </source>
</evidence>
<dbReference type="Pfam" id="PF08378">
    <property type="entry name" value="NERD"/>
    <property type="match status" value="1"/>
</dbReference>
<protein>
    <recommendedName>
        <fullName evidence="1">NERD domain-containing protein</fullName>
    </recommendedName>
</protein>
<dbReference type="RefSeq" id="WP_029913637.1">
    <property type="nucleotide sequence ID" value="NZ_JMIU01000002.1"/>
</dbReference>
<sequence>MKDFNQITDERGKAAEYHVNNTLHRLLGAVRFRSLDENKAFYLFDGMVLPTSPGSDRLTEVDHLLVSTKGIFSIETKSIAGKVFGERKSKKWNSAQASRFGADGLYDRGFTNPFNQNMLHINAVRGVIGDQWINNVVVLVDADMEGWLPGKWGSDSIKDLFLSADELAENISGRDDVLTLEQVGHISDKLGSYYRRRNGMREAFFGQIKAG</sequence>
<dbReference type="AlphaFoldDB" id="A0A066ZLG2"/>
<comment type="caution">
    <text evidence="2">The sequence shown here is derived from an EMBL/GenBank/DDBJ whole genome shotgun (WGS) entry which is preliminary data.</text>
</comment>
<organism evidence="2 3">
    <name type="scientific">Hydrogenovibrio marinus</name>
    <dbReference type="NCBI Taxonomy" id="28885"/>
    <lineage>
        <taxon>Bacteria</taxon>
        <taxon>Pseudomonadati</taxon>
        <taxon>Pseudomonadota</taxon>
        <taxon>Gammaproteobacteria</taxon>
        <taxon>Thiotrichales</taxon>
        <taxon>Piscirickettsiaceae</taxon>
        <taxon>Hydrogenovibrio</taxon>
    </lineage>
</organism>
<dbReference type="PROSITE" id="PS50965">
    <property type="entry name" value="NERD"/>
    <property type="match status" value="1"/>
</dbReference>
<reference evidence="2 3" key="1">
    <citation type="submission" date="2014-04" db="EMBL/GenBank/DDBJ databases">
        <title>Draft genome sequence of Hydrogenovibrio marinus MH-110, a model organism for aerobic H2 metabolism.</title>
        <authorList>
            <person name="Cha H.J."/>
            <person name="Jo B.H."/>
            <person name="Hwang B.H."/>
        </authorList>
    </citation>
    <scope>NUCLEOTIDE SEQUENCE [LARGE SCALE GENOMIC DNA]</scope>
    <source>
        <strain evidence="2 3">MH-110</strain>
    </source>
</reference>
<dbReference type="EMBL" id="JMIU01000002">
    <property type="protein sequence ID" value="KDN94648.1"/>
    <property type="molecule type" value="Genomic_DNA"/>
</dbReference>
<evidence type="ECO:0000313" key="3">
    <source>
        <dbReference type="Proteomes" id="UP000027341"/>
    </source>
</evidence>
<dbReference type="Proteomes" id="UP000027341">
    <property type="component" value="Unassembled WGS sequence"/>
</dbReference>
<dbReference type="STRING" id="28885.EI16_12165"/>
<accession>A0A066ZLG2</accession>
<keyword evidence="3" id="KW-1185">Reference proteome</keyword>
<evidence type="ECO:0000313" key="2">
    <source>
        <dbReference type="EMBL" id="KDN94648.1"/>
    </source>
</evidence>
<name>A0A066ZLG2_HYDMR</name>
<proteinExistence type="predicted"/>